<dbReference type="RefSeq" id="WP_202995798.1">
    <property type="nucleotide sequence ID" value="NZ_JAENHO010000010.1"/>
</dbReference>
<proteinExistence type="predicted"/>
<name>A0ABS1VXD2_9ACTN</name>
<accession>A0ABS1VXD2</accession>
<gene>
    <name evidence="1" type="ORF">JKJ07_33070</name>
</gene>
<dbReference type="Proteomes" id="UP000598996">
    <property type="component" value="Unassembled WGS sequence"/>
</dbReference>
<evidence type="ECO:0000313" key="2">
    <source>
        <dbReference type="Proteomes" id="UP000598996"/>
    </source>
</evidence>
<organism evidence="1 2">
    <name type="scientific">Paractinoplanes lichenicola</name>
    <dbReference type="NCBI Taxonomy" id="2802976"/>
    <lineage>
        <taxon>Bacteria</taxon>
        <taxon>Bacillati</taxon>
        <taxon>Actinomycetota</taxon>
        <taxon>Actinomycetes</taxon>
        <taxon>Micromonosporales</taxon>
        <taxon>Micromonosporaceae</taxon>
        <taxon>Paractinoplanes</taxon>
    </lineage>
</organism>
<comment type="caution">
    <text evidence="1">The sequence shown here is derived from an EMBL/GenBank/DDBJ whole genome shotgun (WGS) entry which is preliminary data.</text>
</comment>
<sequence length="67" mass="7310">MTVQAVVIGVAEGPARIEPMKFGGEVWIQIGQLSLYLKAPDIERLAIALEQAQEVLRDDTSTTKGKE</sequence>
<reference evidence="1 2" key="1">
    <citation type="submission" date="2021-01" db="EMBL/GenBank/DDBJ databases">
        <title>Actinoplanes sp. nov. LDG1-01 isolated from lichen.</title>
        <authorList>
            <person name="Saeng-In P."/>
            <person name="Phongsopitanun W."/>
            <person name="Kanchanasin P."/>
            <person name="Yuki M."/>
            <person name="Kudo T."/>
            <person name="Ohkuma M."/>
            <person name="Tanasupawat S."/>
        </authorList>
    </citation>
    <scope>NUCLEOTIDE SEQUENCE [LARGE SCALE GENOMIC DNA]</scope>
    <source>
        <strain evidence="1 2">LDG1-01</strain>
    </source>
</reference>
<keyword evidence="2" id="KW-1185">Reference proteome</keyword>
<protein>
    <submittedName>
        <fullName evidence="1">Uncharacterized protein</fullName>
    </submittedName>
</protein>
<evidence type="ECO:0000313" key="1">
    <source>
        <dbReference type="EMBL" id="MBL7259159.1"/>
    </source>
</evidence>
<dbReference type="EMBL" id="JAENHO010000010">
    <property type="protein sequence ID" value="MBL7259159.1"/>
    <property type="molecule type" value="Genomic_DNA"/>
</dbReference>